<name>A0AAN6I8L7_9EURO</name>
<dbReference type="EMBL" id="MU404364">
    <property type="protein sequence ID" value="KAI1608166.1"/>
    <property type="molecule type" value="Genomic_DNA"/>
</dbReference>
<feature type="compositionally biased region" description="Polar residues" evidence="1">
    <location>
        <begin position="346"/>
        <end position="358"/>
    </location>
</feature>
<feature type="compositionally biased region" description="Polar residues" evidence="1">
    <location>
        <begin position="224"/>
        <end position="236"/>
    </location>
</feature>
<organism evidence="2 3">
    <name type="scientific">Exophiala viscosa</name>
    <dbReference type="NCBI Taxonomy" id="2486360"/>
    <lineage>
        <taxon>Eukaryota</taxon>
        <taxon>Fungi</taxon>
        <taxon>Dikarya</taxon>
        <taxon>Ascomycota</taxon>
        <taxon>Pezizomycotina</taxon>
        <taxon>Eurotiomycetes</taxon>
        <taxon>Chaetothyriomycetidae</taxon>
        <taxon>Chaetothyriales</taxon>
        <taxon>Herpotrichiellaceae</taxon>
        <taxon>Exophiala</taxon>
    </lineage>
</organism>
<protein>
    <submittedName>
        <fullName evidence="2">Uncharacterized protein</fullName>
    </submittedName>
</protein>
<feature type="compositionally biased region" description="Polar residues" evidence="1">
    <location>
        <begin position="289"/>
        <end position="314"/>
    </location>
</feature>
<evidence type="ECO:0000313" key="2">
    <source>
        <dbReference type="EMBL" id="KAI1608166.1"/>
    </source>
</evidence>
<feature type="compositionally biased region" description="Polar residues" evidence="1">
    <location>
        <begin position="416"/>
        <end position="427"/>
    </location>
</feature>
<evidence type="ECO:0000313" key="3">
    <source>
        <dbReference type="Proteomes" id="UP001203852"/>
    </source>
</evidence>
<evidence type="ECO:0000256" key="1">
    <source>
        <dbReference type="SAM" id="MobiDB-lite"/>
    </source>
</evidence>
<comment type="caution">
    <text evidence="2">The sequence shown here is derived from an EMBL/GenBank/DDBJ whole genome shotgun (WGS) entry which is preliminary data.</text>
</comment>
<keyword evidence="3" id="KW-1185">Reference proteome</keyword>
<accession>A0AAN6I8L7</accession>
<dbReference type="AlphaFoldDB" id="A0AAN6I8L7"/>
<sequence length="559" mass="62053">MPDLARRHVVSAIPPSLTINNPNHIRDLGCFDEDTCRYFLREVGTRVVPFYPFSFGMEEVYSLILERYGYDGIPDATSVLQDLLESEGEAGGFGDDGDIWRSWRHNWRHRNDDSLNPFIPKVGNFVLQSPTPPHIRRLKAQNFIRKTQALDAQTQRTPLAPVSGNGTMTRPFAPSDFKGNTILQDDSYELPATTYSHQRCRALLASEHGSPSSNLERAGRPSIATRSDTTDHSSQQDFAEVTDPMLETDIDPSLLLAFDMLSTPSSPTSEQIPGLRGGQGVIYRLKQVDTSKLSPQKTEEGQPTVSIDSSPENISSHDVRCGPNSHRLSSLTNTQTPERLERANLAENSSEASQNVKSPDQIPAADKQEPSKRRHAIKREARLIDGHIITPGARKRLSSQDRPQVDRVANVDETKPQITRRSWTPVRQNRDSPRHSWLHSVRSIFHSKGGEKSAKSSSHKASVSKGAKDSRNPAANSDPPSHHPHTVASSSPFSQGLDGTFDSNEALFSRHSSLRSRLSLNLNKLLTLNSPEIDWLSTATILTFPSNLALQPNLHPLTY</sequence>
<feature type="region of interest" description="Disordered" evidence="1">
    <location>
        <begin position="289"/>
        <end position="496"/>
    </location>
</feature>
<gene>
    <name evidence="2" type="ORF">EDD36DRAFT_106512</name>
</gene>
<feature type="region of interest" description="Disordered" evidence="1">
    <location>
        <begin position="206"/>
        <end position="236"/>
    </location>
</feature>
<dbReference type="Proteomes" id="UP001203852">
    <property type="component" value="Unassembled WGS sequence"/>
</dbReference>
<reference evidence="2" key="1">
    <citation type="journal article" date="2022" name="bioRxiv">
        <title>Deciphering the potential niche of two novel black yeast fungi from a biological soil crust based on their genomes, phenotypes, and melanin regulation.</title>
        <authorList>
            <consortium name="DOE Joint Genome Institute"/>
            <person name="Carr E.C."/>
            <person name="Barton Q."/>
            <person name="Grambo S."/>
            <person name="Sullivan M."/>
            <person name="Renfro C.M."/>
            <person name="Kuo A."/>
            <person name="Pangilinan J."/>
            <person name="Lipzen A."/>
            <person name="Keymanesh K."/>
            <person name="Savage E."/>
            <person name="Barry K."/>
            <person name="Grigoriev I.V."/>
            <person name="Riekhof W.R."/>
            <person name="Harris S.S."/>
        </authorList>
    </citation>
    <scope>NUCLEOTIDE SEQUENCE</scope>
    <source>
        <strain evidence="2">JF 03-4F</strain>
    </source>
</reference>
<feature type="compositionally biased region" description="Polar residues" evidence="1">
    <location>
        <begin position="326"/>
        <end position="337"/>
    </location>
</feature>
<feature type="compositionally biased region" description="Low complexity" evidence="1">
    <location>
        <begin position="455"/>
        <end position="465"/>
    </location>
</feature>
<proteinExistence type="predicted"/>
<feature type="compositionally biased region" description="Basic and acidic residues" evidence="1">
    <location>
        <begin position="403"/>
        <end position="415"/>
    </location>
</feature>